<dbReference type="OrthoDB" id="305468at2"/>
<dbReference type="PANTHER" id="PTHR33392">
    <property type="entry name" value="POLYISOPRENYL-TEICHOIC ACID--PEPTIDOGLYCAN TEICHOIC ACID TRANSFERASE TAGU"/>
    <property type="match status" value="1"/>
</dbReference>
<proteinExistence type="inferred from homology"/>
<dbReference type="HOGENOM" id="CLU_016455_5_2_0"/>
<dbReference type="PANTHER" id="PTHR33392:SF6">
    <property type="entry name" value="POLYISOPRENYL-TEICHOIC ACID--PEPTIDOGLYCAN TEICHOIC ACID TRANSFERASE TAGU"/>
    <property type="match status" value="1"/>
</dbReference>
<gene>
    <name evidence="4" type="ordered locus">THA_1894</name>
</gene>
<organism evidence="4 5">
    <name type="scientific">Thermosipho africanus (strain TCF52B)</name>
    <dbReference type="NCBI Taxonomy" id="484019"/>
    <lineage>
        <taxon>Bacteria</taxon>
        <taxon>Thermotogati</taxon>
        <taxon>Thermotogota</taxon>
        <taxon>Thermotogae</taxon>
        <taxon>Thermotogales</taxon>
        <taxon>Fervidobacteriaceae</taxon>
        <taxon>Thermosipho</taxon>
    </lineage>
</organism>
<keyword evidence="2" id="KW-0812">Transmembrane</keyword>
<dbReference type="AlphaFoldDB" id="B7IE93"/>
<evidence type="ECO:0000259" key="3">
    <source>
        <dbReference type="Pfam" id="PF03816"/>
    </source>
</evidence>
<dbReference type="eggNOG" id="COG1316">
    <property type="taxonomic scope" value="Bacteria"/>
</dbReference>
<dbReference type="EMBL" id="CP001185">
    <property type="protein sequence ID" value="ACJ76320.1"/>
    <property type="molecule type" value="Genomic_DNA"/>
</dbReference>
<dbReference type="STRING" id="484019.THA_1894"/>
<dbReference type="Pfam" id="PF03816">
    <property type="entry name" value="LytR_cpsA_psr"/>
    <property type="match status" value="1"/>
</dbReference>
<keyword evidence="2" id="KW-1133">Transmembrane helix</keyword>
<evidence type="ECO:0000256" key="1">
    <source>
        <dbReference type="ARBA" id="ARBA00006068"/>
    </source>
</evidence>
<reference evidence="4 5" key="1">
    <citation type="journal article" date="2009" name="J. Bacteriol.">
        <title>The genome of Thermosipho africanus TCF52B: lateral genetic connections to the Firmicutes and Archaea.</title>
        <authorList>
            <person name="Nesboe C.L."/>
            <person name="Bapteste E."/>
            <person name="Curtis B."/>
            <person name="Dahle H."/>
            <person name="Lopez P."/>
            <person name="Macleod D."/>
            <person name="Dlutek M."/>
            <person name="Bowman S."/>
            <person name="Zhaxybayeva O."/>
            <person name="Birkeland N.-K."/>
            <person name="Doolittle W.F."/>
        </authorList>
    </citation>
    <scope>NUCLEOTIDE SEQUENCE [LARGE SCALE GENOMIC DNA]</scope>
    <source>
        <strain evidence="4 5">TCF52B</strain>
    </source>
</reference>
<dbReference type="InterPro" id="IPR004474">
    <property type="entry name" value="LytR_CpsA_psr"/>
</dbReference>
<accession>B7IE93</accession>
<evidence type="ECO:0000313" key="4">
    <source>
        <dbReference type="EMBL" id="ACJ76320.1"/>
    </source>
</evidence>
<dbReference type="Proteomes" id="UP000002453">
    <property type="component" value="Chromosome"/>
</dbReference>
<comment type="similarity">
    <text evidence="1">Belongs to the LytR/CpsA/Psr (LCP) family.</text>
</comment>
<dbReference type="NCBIfam" id="TIGR00350">
    <property type="entry name" value="lytR_cpsA_psr"/>
    <property type="match status" value="1"/>
</dbReference>
<keyword evidence="2" id="KW-0472">Membrane</keyword>
<feature type="domain" description="Cell envelope-related transcriptional attenuator" evidence="3">
    <location>
        <begin position="58"/>
        <end position="199"/>
    </location>
</feature>
<dbReference type="Gene3D" id="3.40.630.190">
    <property type="entry name" value="LCP protein"/>
    <property type="match status" value="1"/>
</dbReference>
<dbReference type="InterPro" id="IPR050922">
    <property type="entry name" value="LytR/CpsA/Psr_CW_biosynth"/>
</dbReference>
<feature type="transmembrane region" description="Helical" evidence="2">
    <location>
        <begin position="7"/>
        <end position="27"/>
    </location>
</feature>
<evidence type="ECO:0000256" key="2">
    <source>
        <dbReference type="SAM" id="Phobius"/>
    </source>
</evidence>
<name>B7IE93_THEAB</name>
<dbReference type="KEGG" id="taf:THA_1894"/>
<protein>
    <submittedName>
        <fullName evidence="4">Membrane bound protein LytR, putative</fullName>
    </submittedName>
</protein>
<evidence type="ECO:0000313" key="5">
    <source>
        <dbReference type="Proteomes" id="UP000002453"/>
    </source>
</evidence>
<keyword evidence="5" id="KW-1185">Reference proteome</keyword>
<sequence length="388" mass="45404">MNKNIVLLLIAIFVTLFSLGVVFLPWINILLSVIYSPLDEETNFLVLGLDKDIQNTRRTDVIMFLNINVKNREIKITNIPRDLIINNSKINSIYQKEGLGYLKELVENFVGKKIDKYVIVDYDVVKLVGDRIGPIEVYVDMPMKYTDYSQNLIIDFDPGIHYLYGEQLLAYMRFRKDSLGDIGRIEREKYIINQLIKAALKKDVFTLAKVFKEVYESMDTNIKTSELVFLATKFKDGFSIKSYSFPIKYDVNGNIYPGDLSKLKEFFSSKSLNKVDERYRFYIVNNTKNQNRTYNVNLHYMWKAAGYIPEDIYFMQNTNFLSDTVYIVNEEVKIEEVEKIVKTVHPKRNFKILLAKEDLENYLILIDTLTKNRNYPDLSVDFVVILSQ</sequence>